<comment type="caution">
    <text evidence="2">The sequence shown here is derived from an EMBL/GenBank/DDBJ whole genome shotgun (WGS) entry which is preliminary data.</text>
</comment>
<reference evidence="2 3" key="1">
    <citation type="submission" date="2018-02" db="EMBL/GenBank/DDBJ databases">
        <title>Draft genome of wild Prunus yedoensis var. nudiflora.</title>
        <authorList>
            <person name="Baek S."/>
            <person name="Kim J.-H."/>
            <person name="Choi K."/>
            <person name="Kim G.-B."/>
            <person name="Cho A."/>
            <person name="Jang H."/>
            <person name="Shin C.-H."/>
            <person name="Yu H.-J."/>
            <person name="Mun J.-H."/>
        </authorList>
    </citation>
    <scope>NUCLEOTIDE SEQUENCE [LARGE SCALE GENOMIC DNA]</scope>
    <source>
        <strain evidence="3">cv. Jeju island</strain>
        <tissue evidence="2">Leaf</tissue>
    </source>
</reference>
<name>A0A314Z884_PRUYE</name>
<proteinExistence type="predicted"/>
<dbReference type="GO" id="GO:1990904">
    <property type="term" value="C:ribonucleoprotein complex"/>
    <property type="evidence" value="ECO:0007669"/>
    <property type="project" value="UniProtKB-KW"/>
</dbReference>
<keyword evidence="3" id="KW-1185">Reference proteome</keyword>
<feature type="region of interest" description="Disordered" evidence="1">
    <location>
        <begin position="113"/>
        <end position="137"/>
    </location>
</feature>
<evidence type="ECO:0000313" key="3">
    <source>
        <dbReference type="Proteomes" id="UP000250321"/>
    </source>
</evidence>
<keyword evidence="2" id="KW-0687">Ribonucleoprotein</keyword>
<organism evidence="2 3">
    <name type="scientific">Prunus yedoensis var. nudiflora</name>
    <dbReference type="NCBI Taxonomy" id="2094558"/>
    <lineage>
        <taxon>Eukaryota</taxon>
        <taxon>Viridiplantae</taxon>
        <taxon>Streptophyta</taxon>
        <taxon>Embryophyta</taxon>
        <taxon>Tracheophyta</taxon>
        <taxon>Spermatophyta</taxon>
        <taxon>Magnoliopsida</taxon>
        <taxon>eudicotyledons</taxon>
        <taxon>Gunneridae</taxon>
        <taxon>Pentapetalae</taxon>
        <taxon>rosids</taxon>
        <taxon>fabids</taxon>
        <taxon>Rosales</taxon>
        <taxon>Rosaceae</taxon>
        <taxon>Amygdaloideae</taxon>
        <taxon>Amygdaleae</taxon>
        <taxon>Prunus</taxon>
    </lineage>
</organism>
<dbReference type="STRING" id="2094558.A0A314Z884"/>
<sequence length="168" mass="18967">MEEIKQAGGIGCFEKGNEGKGSFPFELPSAPEITTDAEKPTKSNYDTAGCSPSRSRKQSHSSYYAIDSATSRDASAKEVQRVAEILDGHMDRLVITGNKMIWRVRKTKHREISQSSSSISKYRDNRSSSQSNSENMLERADILKRRKVLTTIRNLSAIWHEVIRLQQF</sequence>
<dbReference type="AlphaFoldDB" id="A0A314Z884"/>
<evidence type="ECO:0000313" key="2">
    <source>
        <dbReference type="EMBL" id="PQQ14890.1"/>
    </source>
</evidence>
<dbReference type="EMBL" id="PJQY01000248">
    <property type="protein sequence ID" value="PQQ14890.1"/>
    <property type="molecule type" value="Genomic_DNA"/>
</dbReference>
<dbReference type="Proteomes" id="UP000250321">
    <property type="component" value="Unassembled WGS sequence"/>
</dbReference>
<protein>
    <submittedName>
        <fullName evidence="2">U11/U12 small nuclear ribonucleoprotein 48 kDa protein isoform X2</fullName>
    </submittedName>
</protein>
<gene>
    <name evidence="2" type="ORF">Pyn_39588</name>
</gene>
<accession>A0A314Z884</accession>
<feature type="region of interest" description="Disordered" evidence="1">
    <location>
        <begin position="1"/>
        <end position="77"/>
    </location>
</feature>
<evidence type="ECO:0000256" key="1">
    <source>
        <dbReference type="SAM" id="MobiDB-lite"/>
    </source>
</evidence>